<dbReference type="Pfam" id="PF17937">
    <property type="entry name" value="TetR_C_28"/>
    <property type="match status" value="1"/>
</dbReference>
<dbReference type="GO" id="GO:0003677">
    <property type="term" value="F:DNA binding"/>
    <property type="evidence" value="ECO:0007669"/>
    <property type="project" value="UniProtKB-UniRule"/>
</dbReference>
<dbReference type="InterPro" id="IPR009057">
    <property type="entry name" value="Homeodomain-like_sf"/>
</dbReference>
<feature type="domain" description="HTH tetR-type" evidence="5">
    <location>
        <begin position="11"/>
        <end position="71"/>
    </location>
</feature>
<dbReference type="AlphaFoldDB" id="A0A431ULD4"/>
<dbReference type="PANTHER" id="PTHR47506:SF1">
    <property type="entry name" value="HTH-TYPE TRANSCRIPTIONAL REGULATOR YJDC"/>
    <property type="match status" value="1"/>
</dbReference>
<protein>
    <submittedName>
        <fullName evidence="6">TetR/AcrR family transcriptional regulator</fullName>
    </submittedName>
</protein>
<dbReference type="Proteomes" id="UP000271705">
    <property type="component" value="Unassembled WGS sequence"/>
</dbReference>
<dbReference type="InterPro" id="IPR041479">
    <property type="entry name" value="TetR_CgmR_C"/>
</dbReference>
<organism evidence="6 7">
    <name type="scientific">Stenotrophomonas maltophilia</name>
    <name type="common">Pseudomonas maltophilia</name>
    <name type="synonym">Xanthomonas maltophilia</name>
    <dbReference type="NCBI Taxonomy" id="40324"/>
    <lineage>
        <taxon>Bacteria</taxon>
        <taxon>Pseudomonadati</taxon>
        <taxon>Pseudomonadota</taxon>
        <taxon>Gammaproteobacteria</taxon>
        <taxon>Lysobacterales</taxon>
        <taxon>Lysobacteraceae</taxon>
        <taxon>Stenotrophomonas</taxon>
        <taxon>Stenotrophomonas maltophilia group</taxon>
    </lineage>
</organism>
<evidence type="ECO:0000256" key="1">
    <source>
        <dbReference type="ARBA" id="ARBA00023015"/>
    </source>
</evidence>
<feature type="DNA-binding region" description="H-T-H motif" evidence="4">
    <location>
        <begin position="34"/>
        <end position="53"/>
    </location>
</feature>
<evidence type="ECO:0000313" key="7">
    <source>
        <dbReference type="Proteomes" id="UP000271705"/>
    </source>
</evidence>
<evidence type="ECO:0000256" key="2">
    <source>
        <dbReference type="ARBA" id="ARBA00023125"/>
    </source>
</evidence>
<dbReference type="PROSITE" id="PS50977">
    <property type="entry name" value="HTH_TETR_2"/>
    <property type="match status" value="1"/>
</dbReference>
<proteinExistence type="predicted"/>
<dbReference type="Gene3D" id="1.10.357.10">
    <property type="entry name" value="Tetracycline Repressor, domain 2"/>
    <property type="match status" value="1"/>
</dbReference>
<dbReference type="EMBL" id="RXLZ01000013">
    <property type="protein sequence ID" value="RTQ90511.1"/>
    <property type="molecule type" value="Genomic_DNA"/>
</dbReference>
<name>A0A431ULD4_STEMA</name>
<gene>
    <name evidence="6" type="ORF">EKL94_06235</name>
</gene>
<sequence>MNYAEMGKTRTIDRDHVLDMAEQIVGEQGAAALSIDALAKAAGISKGGVQSCFGNRHGLIQAMLDRWAVQYDQRLQAMAGTAANTLTAEELIRHHIAITDDEHELNTRAACQIIALMDERQFTSWLRSWHDKRLLALDVRTPEGKRMRLAYLATEGAFVLRYFGLSSLNDNDWASIFSEIADLSENGSMIRSGR</sequence>
<reference evidence="6 7" key="1">
    <citation type="submission" date="2018-12" db="EMBL/GenBank/DDBJ databases">
        <authorList>
            <person name="Kartti S."/>
            <person name="Manni A."/>
            <person name="Chemao El Fihri M.W."/>
            <person name="Laamarti M."/>
            <person name="Temsamani L."/>
            <person name="El Jamali J.E."/>
            <person name="Ouadghiri M."/>
            <person name="Ibrahimi A."/>
            <person name="Filati-Maltouf A."/>
        </authorList>
    </citation>
    <scope>NUCLEOTIDE SEQUENCE [LARGE SCALE GENOMIC DNA]</scope>
    <source>
        <strain evidence="6 7">MDMC339</strain>
    </source>
</reference>
<comment type="caution">
    <text evidence="6">The sequence shown here is derived from an EMBL/GenBank/DDBJ whole genome shotgun (WGS) entry which is preliminary data.</text>
</comment>
<keyword evidence="3" id="KW-0804">Transcription</keyword>
<accession>A0A431ULD4</accession>
<evidence type="ECO:0000256" key="3">
    <source>
        <dbReference type="ARBA" id="ARBA00023163"/>
    </source>
</evidence>
<keyword evidence="1" id="KW-0805">Transcription regulation</keyword>
<dbReference type="Pfam" id="PF00440">
    <property type="entry name" value="TetR_N"/>
    <property type="match status" value="1"/>
</dbReference>
<evidence type="ECO:0000256" key="4">
    <source>
        <dbReference type="PROSITE-ProRule" id="PRU00335"/>
    </source>
</evidence>
<dbReference type="PANTHER" id="PTHR47506">
    <property type="entry name" value="TRANSCRIPTIONAL REGULATORY PROTEIN"/>
    <property type="match status" value="1"/>
</dbReference>
<evidence type="ECO:0000259" key="5">
    <source>
        <dbReference type="PROSITE" id="PS50977"/>
    </source>
</evidence>
<dbReference type="InterPro" id="IPR001647">
    <property type="entry name" value="HTH_TetR"/>
</dbReference>
<keyword evidence="2 4" id="KW-0238">DNA-binding</keyword>
<dbReference type="SUPFAM" id="SSF46689">
    <property type="entry name" value="Homeodomain-like"/>
    <property type="match status" value="1"/>
</dbReference>
<evidence type="ECO:0000313" key="6">
    <source>
        <dbReference type="EMBL" id="RTQ90511.1"/>
    </source>
</evidence>
<dbReference type="RefSeq" id="WP_126928420.1">
    <property type="nucleotide sequence ID" value="NZ_RXLZ01000013.1"/>
</dbReference>